<evidence type="ECO:0000313" key="1">
    <source>
        <dbReference type="EMBL" id="KAJ5382344.1"/>
    </source>
</evidence>
<comment type="caution">
    <text evidence="1">The sequence shown here is derived from an EMBL/GenBank/DDBJ whole genome shotgun (WGS) entry which is preliminary data.</text>
</comment>
<dbReference type="EMBL" id="JAPZBT010000001">
    <property type="protein sequence ID" value="KAJ5382344.1"/>
    <property type="molecule type" value="Genomic_DNA"/>
</dbReference>
<keyword evidence="2" id="KW-1185">Reference proteome</keyword>
<sequence length="87" mass="9608">MAPMPCLVSLGLGKTALGHVIENATLAFEGQPNHINSFYYGDEHLANDDFASGDISGIAHAERYWELSQPWMDTFVSGQGYKEFPED</sequence>
<dbReference type="Proteomes" id="UP001147752">
    <property type="component" value="Unassembled WGS sequence"/>
</dbReference>
<reference evidence="1" key="2">
    <citation type="journal article" date="2023" name="IMA Fungus">
        <title>Comparative genomic study of the Penicillium genus elucidates a diverse pangenome and 15 lateral gene transfer events.</title>
        <authorList>
            <person name="Petersen C."/>
            <person name="Sorensen T."/>
            <person name="Nielsen M.R."/>
            <person name="Sondergaard T.E."/>
            <person name="Sorensen J.L."/>
            <person name="Fitzpatrick D.A."/>
            <person name="Frisvad J.C."/>
            <person name="Nielsen K.L."/>
        </authorList>
    </citation>
    <scope>NUCLEOTIDE SEQUENCE</scope>
    <source>
        <strain evidence="1">IBT 3081</strain>
    </source>
</reference>
<dbReference type="OrthoDB" id="5336600at2759"/>
<dbReference type="RefSeq" id="XP_056582120.1">
    <property type="nucleotide sequence ID" value="XM_056717985.1"/>
</dbReference>
<dbReference type="GeneID" id="81457168"/>
<reference evidence="1" key="1">
    <citation type="submission" date="2022-12" db="EMBL/GenBank/DDBJ databases">
        <authorList>
            <person name="Petersen C."/>
        </authorList>
    </citation>
    <scope>NUCLEOTIDE SEQUENCE</scope>
    <source>
        <strain evidence="1">IBT 3081</strain>
    </source>
</reference>
<gene>
    <name evidence="1" type="ORF">N7517_000255</name>
</gene>
<protein>
    <submittedName>
        <fullName evidence="1">Short chain type dehydrogenase</fullName>
    </submittedName>
</protein>
<proteinExistence type="predicted"/>
<name>A0A9W9VIT0_9EURO</name>
<evidence type="ECO:0000313" key="2">
    <source>
        <dbReference type="Proteomes" id="UP001147752"/>
    </source>
</evidence>
<dbReference type="AlphaFoldDB" id="A0A9W9VIT0"/>
<organism evidence="1 2">
    <name type="scientific">Penicillium concentricum</name>
    <dbReference type="NCBI Taxonomy" id="293559"/>
    <lineage>
        <taxon>Eukaryota</taxon>
        <taxon>Fungi</taxon>
        <taxon>Dikarya</taxon>
        <taxon>Ascomycota</taxon>
        <taxon>Pezizomycotina</taxon>
        <taxon>Eurotiomycetes</taxon>
        <taxon>Eurotiomycetidae</taxon>
        <taxon>Eurotiales</taxon>
        <taxon>Aspergillaceae</taxon>
        <taxon>Penicillium</taxon>
    </lineage>
</organism>
<accession>A0A9W9VIT0</accession>